<keyword evidence="2" id="KW-1185">Reference proteome</keyword>
<dbReference type="Pfam" id="PF01663">
    <property type="entry name" value="Phosphodiest"/>
    <property type="match status" value="1"/>
</dbReference>
<dbReference type="RefSeq" id="WP_259316089.1">
    <property type="nucleotide sequence ID" value="NZ_CP087164.1"/>
</dbReference>
<organism evidence="1 2">
    <name type="scientific">Capillimicrobium parvum</name>
    <dbReference type="NCBI Taxonomy" id="2884022"/>
    <lineage>
        <taxon>Bacteria</taxon>
        <taxon>Bacillati</taxon>
        <taxon>Actinomycetota</taxon>
        <taxon>Thermoleophilia</taxon>
        <taxon>Solirubrobacterales</taxon>
        <taxon>Capillimicrobiaceae</taxon>
        <taxon>Capillimicrobium</taxon>
    </lineage>
</organism>
<accession>A0A9E7C1H0</accession>
<proteinExistence type="predicted"/>
<dbReference type="Gene3D" id="3.40.720.10">
    <property type="entry name" value="Alkaline Phosphatase, subunit A"/>
    <property type="match status" value="2"/>
</dbReference>
<sequence length="460" mass="50929">MARRVLVIGLDCAAPELLFDRWLDELPALRALTRRGRHGVLRSCDPPITVPAWACMTSSRDPGALGVYGFRNRPGHDDYGLALADSRAIHAPRLWDILSGRGRPTVAVGVPPTWPVQEIDGAMVSCFLTPDTRAHRYTHPADLAPQLEALVGEYVVDVPFRTDDKDRLLADIEDMTDRRFRVAAHLLETRPWDLFFLVEIGTDRMHHGFWRFIDPEHRLHEPGHRLEGAMLDYYRRVDRRLGELVERAGEDTAVLVVSDHGAMRMDGGVCVNEWLRREGYLVLHDEPATPRPLRPEDVDWRRTTAWGEGGYYCRLFVNVAGREREGAVAPAALDRVCDDLRAGLQAIEDHEGRPMPDPTVAHAGEELYGERAGVCPDLLVYFGGLHWRSIGLVGTGSLHRLENDTGPDDANHAPDGLYVIAGDGVAPGPGAPRSLLDVAPTILELLGEPVPGAMQGTTLL</sequence>
<dbReference type="Proteomes" id="UP001162834">
    <property type="component" value="Chromosome"/>
</dbReference>
<evidence type="ECO:0000313" key="1">
    <source>
        <dbReference type="EMBL" id="UGS36418.1"/>
    </source>
</evidence>
<dbReference type="KEGG" id="sbae:DSM104329_02822"/>
<evidence type="ECO:0000313" key="2">
    <source>
        <dbReference type="Proteomes" id="UP001162834"/>
    </source>
</evidence>
<evidence type="ECO:0008006" key="3">
    <source>
        <dbReference type="Google" id="ProtNLM"/>
    </source>
</evidence>
<dbReference type="InterPro" id="IPR002591">
    <property type="entry name" value="Phosphodiest/P_Trfase"/>
</dbReference>
<dbReference type="EMBL" id="CP087164">
    <property type="protein sequence ID" value="UGS36418.1"/>
    <property type="molecule type" value="Genomic_DNA"/>
</dbReference>
<name>A0A9E7C1H0_9ACTN</name>
<dbReference type="AlphaFoldDB" id="A0A9E7C1H0"/>
<reference evidence="1" key="1">
    <citation type="journal article" date="2022" name="Int. J. Syst. Evol. Microbiol.">
        <title>Pseudomonas aegrilactucae sp. nov. and Pseudomonas morbosilactucae sp. nov., pathogens causing bacterial rot of lettuce in Japan.</title>
        <authorList>
            <person name="Sawada H."/>
            <person name="Fujikawa T."/>
            <person name="Satou M."/>
        </authorList>
    </citation>
    <scope>NUCLEOTIDE SEQUENCE</scope>
    <source>
        <strain evidence="1">0166_1</strain>
    </source>
</reference>
<protein>
    <recommendedName>
        <fullName evidence="3">Phosphodiesterase</fullName>
    </recommendedName>
</protein>
<gene>
    <name evidence="1" type="ORF">DSM104329_02822</name>
</gene>
<dbReference type="SUPFAM" id="SSF53649">
    <property type="entry name" value="Alkaline phosphatase-like"/>
    <property type="match status" value="1"/>
</dbReference>
<dbReference type="InterPro" id="IPR017850">
    <property type="entry name" value="Alkaline_phosphatase_core_sf"/>
</dbReference>